<keyword evidence="2" id="KW-1185">Reference proteome</keyword>
<reference evidence="1 2" key="1">
    <citation type="submission" date="2016-10" db="EMBL/GenBank/DDBJ databases">
        <authorList>
            <person name="de Groot N.N."/>
        </authorList>
    </citation>
    <scope>NUCLEOTIDE SEQUENCE [LARGE SCALE GENOMIC DNA]</scope>
    <source>
        <strain evidence="1 2">CGMCC 1.7056</strain>
    </source>
</reference>
<dbReference type="RefSeq" id="WP_175507502.1">
    <property type="nucleotide sequence ID" value="NZ_FOLB01000001.1"/>
</dbReference>
<evidence type="ECO:0000313" key="1">
    <source>
        <dbReference type="EMBL" id="SFB77490.1"/>
    </source>
</evidence>
<dbReference type="EMBL" id="FOLB01000001">
    <property type="protein sequence ID" value="SFB77490.1"/>
    <property type="molecule type" value="Genomic_DNA"/>
</dbReference>
<organism evidence="1 2">
    <name type="scientific">Nocardioides terrae</name>
    <dbReference type="NCBI Taxonomy" id="574651"/>
    <lineage>
        <taxon>Bacteria</taxon>
        <taxon>Bacillati</taxon>
        <taxon>Actinomycetota</taxon>
        <taxon>Actinomycetes</taxon>
        <taxon>Propionibacteriales</taxon>
        <taxon>Nocardioidaceae</taxon>
        <taxon>Nocardioides</taxon>
    </lineage>
</organism>
<gene>
    <name evidence="1" type="ORF">SAMN04487968_101454</name>
</gene>
<sequence length="49" mass="5439">MLARDAVRAYVSDAVTSVSWAVREPGDFDLLVGPSSREESLLRARFSVR</sequence>
<accession>A0A1I1DXQ9</accession>
<dbReference type="STRING" id="574651.SAMN04487968_101454"/>
<name>A0A1I1DXQ9_9ACTN</name>
<proteinExistence type="predicted"/>
<evidence type="ECO:0000313" key="2">
    <source>
        <dbReference type="Proteomes" id="UP000198832"/>
    </source>
</evidence>
<protein>
    <submittedName>
        <fullName evidence="1">Uncharacterized protein</fullName>
    </submittedName>
</protein>
<dbReference type="AlphaFoldDB" id="A0A1I1DXQ9"/>
<dbReference type="Proteomes" id="UP000198832">
    <property type="component" value="Unassembled WGS sequence"/>
</dbReference>